<keyword evidence="2" id="KW-1185">Reference proteome</keyword>
<gene>
    <name evidence="1" type="primary">93</name>
    <name evidence="1" type="ORF">SEA_GALACTIC_93</name>
</gene>
<evidence type="ECO:0000313" key="2">
    <source>
        <dbReference type="Proteomes" id="UP000269031"/>
    </source>
</evidence>
<dbReference type="EMBL" id="MH727548">
    <property type="protein sequence ID" value="AYB69327.1"/>
    <property type="molecule type" value="Genomic_DNA"/>
</dbReference>
<organism evidence="1 2">
    <name type="scientific">Mycobacterium phage Galactic</name>
    <dbReference type="NCBI Taxonomy" id="2301612"/>
    <lineage>
        <taxon>Viruses</taxon>
        <taxon>Duplodnaviria</taxon>
        <taxon>Heunggongvirae</taxon>
        <taxon>Uroviricota</taxon>
        <taxon>Caudoviricetes</taxon>
        <taxon>Gracegardnervirinae</taxon>
        <taxon>Cheoctovirus</taxon>
        <taxon>Cheoctovirus galactic</taxon>
    </lineage>
</organism>
<sequence>MANGATVSQLMRHRKRQTRLGTQCACGAPSWSWRHIAESEIRSLLDPILWRYGWYRRLMTPTYQCPECRHAYHYCKC</sequence>
<dbReference type="KEGG" id="vg:60329018"/>
<name>A0A385UJK7_9CAUD</name>
<dbReference type="GeneID" id="60329018"/>
<dbReference type="RefSeq" id="YP_009957496.1">
    <property type="nucleotide sequence ID" value="NC_051661.1"/>
</dbReference>
<dbReference type="Proteomes" id="UP000269031">
    <property type="component" value="Genome"/>
</dbReference>
<evidence type="ECO:0000313" key="1">
    <source>
        <dbReference type="EMBL" id="AYB69327.1"/>
    </source>
</evidence>
<proteinExistence type="predicted"/>
<reference evidence="1 2" key="1">
    <citation type="submission" date="2018-08" db="EMBL/GenBank/DDBJ databases">
        <authorList>
            <person name="Bray K.S."/>
            <person name="Carr Z.A."/>
            <person name="Cox A."/>
            <person name="Croney S.M."/>
            <person name="Francisco T.J."/>
            <person name="Gragg K.N."/>
            <person name="Gress-Byrd C.M."/>
            <person name="Holcomb E.R."/>
            <person name="Johnson C."/>
            <person name="Justice T.A."/>
            <person name="Latham E.D."/>
            <person name="Lovell F.C."/>
            <person name="Miller H.N."/>
            <person name="Quesada C."/>
            <person name="Radey J."/>
            <person name="Robinson P.M."/>
            <person name="Scott K.N."/>
            <person name="Smith C.E."/>
            <person name="Stamey B.D."/>
            <person name="Stanley G.P."/>
            <person name="Suchonic E.A."/>
            <person name="Taylor K.N."/>
            <person name="Weindel N.A."/>
            <person name="Wiseman B.T."/>
            <person name="Eckardt M.A."/>
            <person name="Gainey M.D."/>
            <person name="Wallen J.R."/>
            <person name="Garlena R.A."/>
            <person name="Russell D.A."/>
            <person name="Pope W.H."/>
            <person name="Jacobs-Sera D."/>
            <person name="Hatfull G.F."/>
        </authorList>
    </citation>
    <scope>NUCLEOTIDE SEQUENCE [LARGE SCALE GENOMIC DNA]</scope>
</reference>
<protein>
    <submittedName>
        <fullName evidence="1">Uncharacterized protein</fullName>
    </submittedName>
</protein>
<accession>A0A385UJK7</accession>